<name>A0A9P6MD99_9FUNG</name>
<protein>
    <submittedName>
        <fullName evidence="2">Uncharacterized protein</fullName>
    </submittedName>
</protein>
<dbReference type="EMBL" id="JAAAID010004404">
    <property type="protein sequence ID" value="KAF9993204.1"/>
    <property type="molecule type" value="Genomic_DNA"/>
</dbReference>
<feature type="region of interest" description="Disordered" evidence="1">
    <location>
        <begin position="1"/>
        <end position="135"/>
    </location>
</feature>
<feature type="compositionally biased region" description="Basic and acidic residues" evidence="1">
    <location>
        <begin position="34"/>
        <end position="46"/>
    </location>
</feature>
<evidence type="ECO:0000313" key="2">
    <source>
        <dbReference type="EMBL" id="KAF9993204.1"/>
    </source>
</evidence>
<keyword evidence="3" id="KW-1185">Reference proteome</keyword>
<feature type="compositionally biased region" description="Low complexity" evidence="1">
    <location>
        <begin position="62"/>
        <end position="85"/>
    </location>
</feature>
<feature type="non-terminal residue" evidence="2">
    <location>
        <position position="227"/>
    </location>
</feature>
<feature type="region of interest" description="Disordered" evidence="1">
    <location>
        <begin position="149"/>
        <end position="227"/>
    </location>
</feature>
<evidence type="ECO:0000256" key="1">
    <source>
        <dbReference type="SAM" id="MobiDB-lite"/>
    </source>
</evidence>
<accession>A0A9P6MD99</accession>
<sequence>EPESEQTVPQPLRVPVPEQETLQQPLQQPQQERQQPEQEQQQRREGAQLLLLLQEHSKNNSPQQQQQEQQQQPGQQQQQQQQQGRPRPELVDPPQQSQRSCLSKRRGPWTAETADAAFPVDDTPDPMGTLPRKRRTWCKPDFNFNLKKNNQNRTQLGAMETDSSGPGVEFTEFGDEYGQSSGSLPCAGSIMPVEPSESAGSSELVKSSTPMTSTLAASRATPIRSTP</sequence>
<reference evidence="2" key="1">
    <citation type="journal article" date="2020" name="Fungal Divers.">
        <title>Resolving the Mortierellaceae phylogeny through synthesis of multi-gene phylogenetics and phylogenomics.</title>
        <authorList>
            <person name="Vandepol N."/>
            <person name="Liber J."/>
            <person name="Desiro A."/>
            <person name="Na H."/>
            <person name="Kennedy M."/>
            <person name="Barry K."/>
            <person name="Grigoriev I.V."/>
            <person name="Miller A.N."/>
            <person name="O'Donnell K."/>
            <person name="Stajich J.E."/>
            <person name="Bonito G."/>
        </authorList>
    </citation>
    <scope>NUCLEOTIDE SEQUENCE</scope>
    <source>
        <strain evidence="2">NRRL 2769</strain>
    </source>
</reference>
<proteinExistence type="predicted"/>
<dbReference type="Proteomes" id="UP000703661">
    <property type="component" value="Unassembled WGS sequence"/>
</dbReference>
<organism evidence="2 3">
    <name type="scientific">Entomortierella chlamydospora</name>
    <dbReference type="NCBI Taxonomy" id="101097"/>
    <lineage>
        <taxon>Eukaryota</taxon>
        <taxon>Fungi</taxon>
        <taxon>Fungi incertae sedis</taxon>
        <taxon>Mucoromycota</taxon>
        <taxon>Mortierellomycotina</taxon>
        <taxon>Mortierellomycetes</taxon>
        <taxon>Mortierellales</taxon>
        <taxon>Mortierellaceae</taxon>
        <taxon>Entomortierella</taxon>
    </lineage>
</organism>
<gene>
    <name evidence="2" type="ORF">BGZ80_008242</name>
</gene>
<dbReference type="AlphaFoldDB" id="A0A9P6MD99"/>
<feature type="non-terminal residue" evidence="2">
    <location>
        <position position="1"/>
    </location>
</feature>
<evidence type="ECO:0000313" key="3">
    <source>
        <dbReference type="Proteomes" id="UP000703661"/>
    </source>
</evidence>
<feature type="compositionally biased region" description="Polar residues" evidence="1">
    <location>
        <begin position="198"/>
        <end position="216"/>
    </location>
</feature>
<comment type="caution">
    <text evidence="2">The sequence shown here is derived from an EMBL/GenBank/DDBJ whole genome shotgun (WGS) entry which is preliminary data.</text>
</comment>
<feature type="compositionally biased region" description="Low complexity" evidence="1">
    <location>
        <begin position="17"/>
        <end position="33"/>
    </location>
</feature>